<name>A0ABX7BQ43_9CAUL</name>
<dbReference type="RefSeq" id="WP_201104077.1">
    <property type="nucleotide sequence ID" value="NZ_CP067977.1"/>
</dbReference>
<keyword evidence="7" id="KW-0456">Lyase</keyword>
<protein>
    <recommendedName>
        <fullName evidence="8">Abasic site processing protein</fullName>
        <ecNumber evidence="8">3.4.-.-</ecNumber>
    </recommendedName>
</protein>
<sequence>MCGRFDTSHLTWAQIHEALLTYSTVRTAPLNLEPNDDVRPTTAQVTARIEDGAWVLEKMRWGLVPFWRNGKPLKDTQKGAGDGFKLSTFNARVETCAGTSTFREAFRRRRCIVPASAWYEWTGTAGGKTKHTFRRADGGPIWFAGLWDRVTTADAGEVASFTILTGPSAGMLADYHDRAPAILEPEDWALWLDPGQDAAALLASVRPERFEKAA</sequence>
<organism evidence="9 10">
    <name type="scientific">Brevundimonas vitisensis</name>
    <dbReference type="NCBI Taxonomy" id="2800818"/>
    <lineage>
        <taxon>Bacteria</taxon>
        <taxon>Pseudomonadati</taxon>
        <taxon>Pseudomonadota</taxon>
        <taxon>Alphaproteobacteria</taxon>
        <taxon>Caulobacterales</taxon>
        <taxon>Caulobacteraceae</taxon>
        <taxon>Brevundimonas</taxon>
    </lineage>
</organism>
<dbReference type="PANTHER" id="PTHR13604:SF0">
    <property type="entry name" value="ABASIC SITE PROCESSING PROTEIN HMCES"/>
    <property type="match status" value="1"/>
</dbReference>
<dbReference type="InterPro" id="IPR003738">
    <property type="entry name" value="SRAP"/>
</dbReference>
<comment type="similarity">
    <text evidence="1 8">Belongs to the SOS response-associated peptidase family.</text>
</comment>
<dbReference type="Proteomes" id="UP000595448">
    <property type="component" value="Chromosome"/>
</dbReference>
<keyword evidence="10" id="KW-1185">Reference proteome</keyword>
<keyword evidence="3" id="KW-0227">DNA damage</keyword>
<dbReference type="EMBL" id="CP067977">
    <property type="protein sequence ID" value="QQQ19714.1"/>
    <property type="molecule type" value="Genomic_DNA"/>
</dbReference>
<dbReference type="EC" id="3.4.-.-" evidence="8"/>
<reference evidence="9 10" key="1">
    <citation type="submission" date="2021-01" db="EMBL/GenBank/DDBJ databases">
        <title>Brevundimonas vitis sp. nov., an bacterium isolated from grape (Vitis vinifera).</title>
        <authorList>
            <person name="Jiang L."/>
            <person name="Lee J."/>
        </authorList>
    </citation>
    <scope>NUCLEOTIDE SEQUENCE [LARGE SCALE GENOMIC DNA]</scope>
    <source>
        <strain evidence="9 10">GRTSA-9</strain>
    </source>
</reference>
<evidence type="ECO:0000256" key="8">
    <source>
        <dbReference type="RuleBase" id="RU364100"/>
    </source>
</evidence>
<evidence type="ECO:0000256" key="4">
    <source>
        <dbReference type="ARBA" id="ARBA00022801"/>
    </source>
</evidence>
<evidence type="ECO:0000256" key="6">
    <source>
        <dbReference type="ARBA" id="ARBA00023125"/>
    </source>
</evidence>
<dbReference type="Pfam" id="PF02586">
    <property type="entry name" value="SRAP"/>
    <property type="match status" value="1"/>
</dbReference>
<gene>
    <name evidence="9" type="ORF">JIP62_06395</name>
</gene>
<accession>A0ABX7BQ43</accession>
<evidence type="ECO:0000256" key="1">
    <source>
        <dbReference type="ARBA" id="ARBA00008136"/>
    </source>
</evidence>
<evidence type="ECO:0000256" key="7">
    <source>
        <dbReference type="ARBA" id="ARBA00023239"/>
    </source>
</evidence>
<evidence type="ECO:0000313" key="9">
    <source>
        <dbReference type="EMBL" id="QQQ19714.1"/>
    </source>
</evidence>
<dbReference type="SUPFAM" id="SSF143081">
    <property type="entry name" value="BB1717-like"/>
    <property type="match status" value="1"/>
</dbReference>
<dbReference type="PANTHER" id="PTHR13604">
    <property type="entry name" value="DC12-RELATED"/>
    <property type="match status" value="1"/>
</dbReference>
<evidence type="ECO:0000256" key="3">
    <source>
        <dbReference type="ARBA" id="ARBA00022763"/>
    </source>
</evidence>
<keyword evidence="6" id="KW-0238">DNA-binding</keyword>
<evidence type="ECO:0000313" key="10">
    <source>
        <dbReference type="Proteomes" id="UP000595448"/>
    </source>
</evidence>
<dbReference type="Gene3D" id="3.90.1680.10">
    <property type="entry name" value="SOS response associated peptidase-like"/>
    <property type="match status" value="1"/>
</dbReference>
<proteinExistence type="inferred from homology"/>
<keyword evidence="5" id="KW-0190">Covalent protein-DNA linkage</keyword>
<keyword evidence="2 8" id="KW-0645">Protease</keyword>
<evidence type="ECO:0000256" key="5">
    <source>
        <dbReference type="ARBA" id="ARBA00023124"/>
    </source>
</evidence>
<evidence type="ECO:0000256" key="2">
    <source>
        <dbReference type="ARBA" id="ARBA00022670"/>
    </source>
</evidence>
<keyword evidence="4 8" id="KW-0378">Hydrolase</keyword>
<dbReference type="InterPro" id="IPR036590">
    <property type="entry name" value="SRAP-like"/>
</dbReference>